<feature type="compositionally biased region" description="Low complexity" evidence="2">
    <location>
        <begin position="12"/>
        <end position="28"/>
    </location>
</feature>
<evidence type="ECO:0000256" key="2">
    <source>
        <dbReference type="SAM" id="MobiDB-lite"/>
    </source>
</evidence>
<feature type="compositionally biased region" description="Basic and acidic residues" evidence="2">
    <location>
        <begin position="1"/>
        <end position="11"/>
    </location>
</feature>
<evidence type="ECO:0000313" key="4">
    <source>
        <dbReference type="Proteomes" id="UP000191024"/>
    </source>
</evidence>
<evidence type="ECO:0000313" key="3">
    <source>
        <dbReference type="EMBL" id="SCU96114.1"/>
    </source>
</evidence>
<dbReference type="Proteomes" id="UP000191024">
    <property type="component" value="Chromosome F"/>
</dbReference>
<dbReference type="EMBL" id="LT598467">
    <property type="protein sequence ID" value="SCU96114.1"/>
    <property type="molecule type" value="Genomic_DNA"/>
</dbReference>
<dbReference type="STRING" id="1230905.A0A1G4JYI0"/>
<keyword evidence="1" id="KW-0175">Coiled coil</keyword>
<feature type="coiled-coil region" evidence="1">
    <location>
        <begin position="512"/>
        <end position="599"/>
    </location>
</feature>
<organism evidence="3 4">
    <name type="scientific">Lachancea mirantina</name>
    <dbReference type="NCBI Taxonomy" id="1230905"/>
    <lineage>
        <taxon>Eukaryota</taxon>
        <taxon>Fungi</taxon>
        <taxon>Dikarya</taxon>
        <taxon>Ascomycota</taxon>
        <taxon>Saccharomycotina</taxon>
        <taxon>Saccharomycetes</taxon>
        <taxon>Saccharomycetales</taxon>
        <taxon>Saccharomycetaceae</taxon>
        <taxon>Lachancea</taxon>
    </lineage>
</organism>
<accession>A0A1G4JYI0</accession>
<feature type="coiled-coil region" evidence="1">
    <location>
        <begin position="230"/>
        <end position="257"/>
    </location>
</feature>
<feature type="compositionally biased region" description="Basic and acidic residues" evidence="2">
    <location>
        <begin position="499"/>
        <end position="511"/>
    </location>
</feature>
<proteinExistence type="predicted"/>
<reference evidence="4" key="1">
    <citation type="submission" date="2016-03" db="EMBL/GenBank/DDBJ databases">
        <authorList>
            <person name="Devillers H."/>
        </authorList>
    </citation>
    <scope>NUCLEOTIDE SEQUENCE [LARGE SCALE GENOMIC DNA]</scope>
</reference>
<feature type="compositionally biased region" description="Polar residues" evidence="2">
    <location>
        <begin position="441"/>
        <end position="476"/>
    </location>
</feature>
<name>A0A1G4JYI0_9SACH</name>
<keyword evidence="4" id="KW-1185">Reference proteome</keyword>
<feature type="region of interest" description="Disordered" evidence="2">
    <location>
        <begin position="439"/>
        <end position="511"/>
    </location>
</feature>
<sequence>MDAIDSDKGDSNSDSSSQPSPNGMSISSVVSSKAGGYVQSNTPTRIPRQGQDMSKQSTESHSELDIKSPSSMKIPQLDWTLTPWRKQVSEAALAKTRTFSAAGVIENPSEIRNSCSSQLAEWPVAEPFEQGSPTGSRPITRNSLFSDEVLSSAAATASVSTSAEIEHLHKQLTNYKLRLRVLTEYVREMDYDSEKVPENTTGLESRRHALDKFIGSLEEQYKPTDASPNVMALQTTIEDKNKEIIALKQELISTKNEYTAVLEDINSYLEHSDVIAANIDEMLERFIQNREITKAEKDALESARNLSPNFLDVKINALSINVENVLTELVHFSQSQLEINGDSSIANHSQLMDSRLENAIEDMHYEYRTFLTGVGSDLEKGSHLQDVLERKIRTQNDLLAEMMQLSQTIHTEISSIKPPSPSDITEDEPILQDINNEEQELSQNAKPEVSSPTIEATDTSVSRVSQDIDSQQSSPVSHKGMQHSISNITDSPKSGDPLSCDRELQSSSNAERKNLWDQIEALKSANANLQKEMEILQAEKSDVDIEAENNLIELEKALKRAVRNSGIFVNENQRLEDHVKKLETTIRSIEQQKTDLFEKLRISQENGSNSKKTEQNFQKLKRHLLLHLHKIFDTFNKILQESSIDQAKNKLSNLEHVTLPKDFKLMHSKLESLYVFIEAATDSIVEEHAAMLLDEKDRGGERSDVKTLKLRIESLEHKWIAERERRRLDSEAAEDRIFRLEKENQILRERFNNISL</sequence>
<evidence type="ECO:0000256" key="1">
    <source>
        <dbReference type="SAM" id="Coils"/>
    </source>
</evidence>
<feature type="compositionally biased region" description="Polar residues" evidence="2">
    <location>
        <begin position="483"/>
        <end position="492"/>
    </location>
</feature>
<gene>
    <name evidence="3" type="ORF">LAMI_0F05248G</name>
</gene>
<protein>
    <submittedName>
        <fullName evidence="3">LAMI_0F05248g1_1</fullName>
    </submittedName>
</protein>
<dbReference type="OrthoDB" id="4052563at2759"/>
<feature type="region of interest" description="Disordered" evidence="2">
    <location>
        <begin position="1"/>
        <end position="71"/>
    </location>
</feature>
<dbReference type="AlphaFoldDB" id="A0A1G4JYI0"/>